<gene>
    <name evidence="1" type="ORF">A0H81_05160</name>
</gene>
<dbReference type="AlphaFoldDB" id="A0A1C7ME66"/>
<dbReference type="Proteomes" id="UP000092993">
    <property type="component" value="Unassembled WGS sequence"/>
</dbReference>
<evidence type="ECO:0000313" key="1">
    <source>
        <dbReference type="EMBL" id="OBZ74907.1"/>
    </source>
</evidence>
<name>A0A1C7ME66_GRIFR</name>
<evidence type="ECO:0000313" key="2">
    <source>
        <dbReference type="Proteomes" id="UP000092993"/>
    </source>
</evidence>
<sequence length="72" mass="8134">MYLSITPDTLDAHGSFESVFNSPSSFNSISEPDLRIESFCHQRDVSRTAWSTSKLHHATSLSAEWNVQVFDD</sequence>
<keyword evidence="2" id="KW-1185">Reference proteome</keyword>
<organism evidence="1 2">
    <name type="scientific">Grifola frondosa</name>
    <name type="common">Maitake</name>
    <name type="synonym">Polyporus frondosus</name>
    <dbReference type="NCBI Taxonomy" id="5627"/>
    <lineage>
        <taxon>Eukaryota</taxon>
        <taxon>Fungi</taxon>
        <taxon>Dikarya</taxon>
        <taxon>Basidiomycota</taxon>
        <taxon>Agaricomycotina</taxon>
        <taxon>Agaricomycetes</taxon>
        <taxon>Polyporales</taxon>
        <taxon>Grifolaceae</taxon>
        <taxon>Grifola</taxon>
    </lineage>
</organism>
<protein>
    <submittedName>
        <fullName evidence="1">Uncharacterized protein</fullName>
    </submittedName>
</protein>
<accession>A0A1C7ME66</accession>
<reference evidence="1 2" key="1">
    <citation type="submission" date="2016-03" db="EMBL/GenBank/DDBJ databases">
        <title>Whole genome sequencing of Grifola frondosa 9006-11.</title>
        <authorList>
            <person name="Min B."/>
            <person name="Park H."/>
            <person name="Kim J.-G."/>
            <person name="Cho H."/>
            <person name="Oh Y.-L."/>
            <person name="Kong W.-S."/>
            <person name="Choi I.-G."/>
        </authorList>
    </citation>
    <scope>NUCLEOTIDE SEQUENCE [LARGE SCALE GENOMIC DNA]</scope>
    <source>
        <strain evidence="1 2">9006-11</strain>
    </source>
</reference>
<proteinExistence type="predicted"/>
<comment type="caution">
    <text evidence="1">The sequence shown here is derived from an EMBL/GenBank/DDBJ whole genome shotgun (WGS) entry which is preliminary data.</text>
</comment>
<dbReference type="EMBL" id="LUGG01000005">
    <property type="protein sequence ID" value="OBZ74907.1"/>
    <property type="molecule type" value="Genomic_DNA"/>
</dbReference>